<gene>
    <name evidence="1" type="ORF">OWV82_019536</name>
</gene>
<organism evidence="1 2">
    <name type="scientific">Melia azedarach</name>
    <name type="common">Chinaberry tree</name>
    <dbReference type="NCBI Taxonomy" id="155640"/>
    <lineage>
        <taxon>Eukaryota</taxon>
        <taxon>Viridiplantae</taxon>
        <taxon>Streptophyta</taxon>
        <taxon>Embryophyta</taxon>
        <taxon>Tracheophyta</taxon>
        <taxon>Spermatophyta</taxon>
        <taxon>Magnoliopsida</taxon>
        <taxon>eudicotyledons</taxon>
        <taxon>Gunneridae</taxon>
        <taxon>Pentapetalae</taxon>
        <taxon>rosids</taxon>
        <taxon>malvids</taxon>
        <taxon>Sapindales</taxon>
        <taxon>Meliaceae</taxon>
        <taxon>Melia</taxon>
    </lineage>
</organism>
<dbReference type="Proteomes" id="UP001164539">
    <property type="component" value="Chromosome 11"/>
</dbReference>
<evidence type="ECO:0000313" key="1">
    <source>
        <dbReference type="EMBL" id="KAJ4705796.1"/>
    </source>
</evidence>
<dbReference type="EMBL" id="CM051404">
    <property type="protein sequence ID" value="KAJ4705796.1"/>
    <property type="molecule type" value="Genomic_DNA"/>
</dbReference>
<reference evidence="1 2" key="1">
    <citation type="journal article" date="2023" name="Science">
        <title>Complex scaffold remodeling in plant triterpene biosynthesis.</title>
        <authorList>
            <person name="De La Pena R."/>
            <person name="Hodgson H."/>
            <person name="Liu J.C."/>
            <person name="Stephenson M.J."/>
            <person name="Martin A.C."/>
            <person name="Owen C."/>
            <person name="Harkess A."/>
            <person name="Leebens-Mack J."/>
            <person name="Jimenez L.E."/>
            <person name="Osbourn A."/>
            <person name="Sattely E.S."/>
        </authorList>
    </citation>
    <scope>NUCLEOTIDE SEQUENCE [LARGE SCALE GENOMIC DNA]</scope>
    <source>
        <strain evidence="2">cv. JPN11</strain>
        <tissue evidence="1">Leaf</tissue>
    </source>
</reference>
<protein>
    <submittedName>
        <fullName evidence="1">Uncharacterized protein</fullName>
    </submittedName>
</protein>
<accession>A0ACC1X314</accession>
<name>A0ACC1X314_MELAZ</name>
<keyword evidence="2" id="KW-1185">Reference proteome</keyword>
<proteinExistence type="predicted"/>
<sequence>MQEAENRKASGLWAHEYYTVSSQILQLTLGAVLVTQNACCFRRQLRSTWKHFNLSGCPSYCDRSGIELDVPAASPLLLIDAYAGNLASLSSLPEKVTSLLPRRLIWLM</sequence>
<comment type="caution">
    <text evidence="1">The sequence shown here is derived from an EMBL/GenBank/DDBJ whole genome shotgun (WGS) entry which is preliminary data.</text>
</comment>
<evidence type="ECO:0000313" key="2">
    <source>
        <dbReference type="Proteomes" id="UP001164539"/>
    </source>
</evidence>